<dbReference type="InterPro" id="IPR016163">
    <property type="entry name" value="Ald_DH_C"/>
</dbReference>
<dbReference type="FunFam" id="3.40.309.10:FF:000009">
    <property type="entry name" value="Aldehyde dehydrogenase A"/>
    <property type="match status" value="1"/>
</dbReference>
<organism evidence="6 7">
    <name type="scientific">Candidatus Gottesmanbacteria bacterium GW2011_GWB1_44_11c</name>
    <dbReference type="NCBI Taxonomy" id="1618447"/>
    <lineage>
        <taxon>Bacteria</taxon>
        <taxon>Candidatus Gottesmaniibacteriota</taxon>
    </lineage>
</organism>
<reference evidence="6 7" key="1">
    <citation type="journal article" date="2015" name="Nature">
        <title>rRNA introns, odd ribosomes, and small enigmatic genomes across a large radiation of phyla.</title>
        <authorList>
            <person name="Brown C.T."/>
            <person name="Hug L.A."/>
            <person name="Thomas B.C."/>
            <person name="Sharon I."/>
            <person name="Castelle C.J."/>
            <person name="Singh A."/>
            <person name="Wilkins M.J."/>
            <person name="Williams K.H."/>
            <person name="Banfield J.F."/>
        </authorList>
    </citation>
    <scope>NUCLEOTIDE SEQUENCE [LARGE SCALE GENOMIC DNA]</scope>
</reference>
<dbReference type="FunFam" id="3.40.605.10:FF:000007">
    <property type="entry name" value="NAD/NADP-dependent betaine aldehyde dehydrogenase"/>
    <property type="match status" value="1"/>
</dbReference>
<dbReference type="Gene3D" id="3.40.309.10">
    <property type="entry name" value="Aldehyde Dehydrogenase, Chain A, domain 2"/>
    <property type="match status" value="1"/>
</dbReference>
<dbReference type="SUPFAM" id="SSF53720">
    <property type="entry name" value="ALDH-like"/>
    <property type="match status" value="1"/>
</dbReference>
<dbReference type="PIRSF" id="PIRSF036492">
    <property type="entry name" value="ALDH"/>
    <property type="match status" value="1"/>
</dbReference>
<dbReference type="PANTHER" id="PTHR11699">
    <property type="entry name" value="ALDEHYDE DEHYDROGENASE-RELATED"/>
    <property type="match status" value="1"/>
</dbReference>
<dbReference type="Gene3D" id="3.40.605.10">
    <property type="entry name" value="Aldehyde Dehydrogenase, Chain A, domain 1"/>
    <property type="match status" value="1"/>
</dbReference>
<comment type="caution">
    <text evidence="6">The sequence shown here is derived from an EMBL/GenBank/DDBJ whole genome shotgun (WGS) entry which is preliminary data.</text>
</comment>
<evidence type="ECO:0000256" key="1">
    <source>
        <dbReference type="ARBA" id="ARBA00009986"/>
    </source>
</evidence>
<dbReference type="PATRIC" id="fig|1618447.3.peg.289"/>
<dbReference type="InterPro" id="IPR016162">
    <property type="entry name" value="Ald_DH_N"/>
</dbReference>
<dbReference type="InterPro" id="IPR015590">
    <property type="entry name" value="Aldehyde_DH_dom"/>
</dbReference>
<evidence type="ECO:0000256" key="4">
    <source>
        <dbReference type="PIRSR" id="PIRSR036492-1"/>
    </source>
</evidence>
<dbReference type="InterPro" id="IPR016161">
    <property type="entry name" value="Ald_DH/histidinol_DH"/>
</dbReference>
<dbReference type="AlphaFoldDB" id="A0A0G1GVP4"/>
<feature type="active site" evidence="4">
    <location>
        <position position="228"/>
    </location>
</feature>
<dbReference type="InterPro" id="IPR012394">
    <property type="entry name" value="Aldehyde_DH_NAD(P)"/>
</dbReference>
<dbReference type="CDD" id="cd07078">
    <property type="entry name" value="ALDH"/>
    <property type="match status" value="1"/>
</dbReference>
<dbReference type="InterPro" id="IPR016160">
    <property type="entry name" value="Ald_DH_CS_CYS"/>
</dbReference>
<feature type="active site" evidence="4">
    <location>
        <position position="262"/>
    </location>
</feature>
<proteinExistence type="inferred from homology"/>
<dbReference type="Pfam" id="PF00171">
    <property type="entry name" value="Aldedh"/>
    <property type="match status" value="1"/>
</dbReference>
<sequence>MKLTSINPHDQSVVGELEISTPEDVKNAVRKAKNAFKSWRFVAVEKRVKFIKKYRDNVVKHQDEIAKLATLEMGKPIGQSKDDVAGELSFLDYYIENAPKVLSDETVYQKKNEHFRITYEPYGVCACIAPWNYPLAMANSGIIPALLAGNTIILKPSEYTSLSQKIVIDLLNETGLPVGVANLVIGRGEIGKALIGEDIDLVWFTGSTKVGQEIYETCGKKFIKVLLEMGGSSPGIIFADADLKLTLDNLYWARFLNCGQVCTAVKRLFVKKPVYDQVVKLFVERLKTVTVGNPIDPATDIGPLVSRKQLESLKVQVADACEKGARIEIGGKQPKDQALAKGNYFEPTVLTNIKHDMKVLTEEVFGPVLPIVAFETEEEAVQMANTTDYGLSAEVYTKDIKKGERVAKQINAGTVAINTDNFFKPECPFGGYKKSGMGREYGEIGMKEFSQVKMIAVVKP</sequence>
<evidence type="ECO:0000313" key="6">
    <source>
        <dbReference type="EMBL" id="KKT38705.1"/>
    </source>
</evidence>
<feature type="domain" description="Aldehyde dehydrogenase" evidence="5">
    <location>
        <begin position="3"/>
        <end position="455"/>
    </location>
</feature>
<dbReference type="PROSITE" id="PS00070">
    <property type="entry name" value="ALDEHYDE_DEHYDR_CYS"/>
    <property type="match status" value="1"/>
</dbReference>
<evidence type="ECO:0000259" key="5">
    <source>
        <dbReference type="Pfam" id="PF00171"/>
    </source>
</evidence>
<name>A0A0G1GVP4_9BACT</name>
<comment type="similarity">
    <text evidence="1 3">Belongs to the aldehyde dehydrogenase family.</text>
</comment>
<gene>
    <name evidence="6" type="ORF">UW22_C0007G0008</name>
</gene>
<dbReference type="Proteomes" id="UP000034617">
    <property type="component" value="Unassembled WGS sequence"/>
</dbReference>
<keyword evidence="2 3" id="KW-0560">Oxidoreductase</keyword>
<dbReference type="EMBL" id="LCHM01000007">
    <property type="protein sequence ID" value="KKT38705.1"/>
    <property type="molecule type" value="Genomic_DNA"/>
</dbReference>
<dbReference type="GO" id="GO:0006081">
    <property type="term" value="P:aldehyde metabolic process"/>
    <property type="evidence" value="ECO:0007669"/>
    <property type="project" value="InterPro"/>
</dbReference>
<evidence type="ECO:0000256" key="2">
    <source>
        <dbReference type="ARBA" id="ARBA00023002"/>
    </source>
</evidence>
<evidence type="ECO:0000256" key="3">
    <source>
        <dbReference type="PIRNR" id="PIRNR036492"/>
    </source>
</evidence>
<evidence type="ECO:0000313" key="7">
    <source>
        <dbReference type="Proteomes" id="UP000034617"/>
    </source>
</evidence>
<dbReference type="GO" id="GO:0016620">
    <property type="term" value="F:oxidoreductase activity, acting on the aldehyde or oxo group of donors, NAD or NADP as acceptor"/>
    <property type="evidence" value="ECO:0007669"/>
    <property type="project" value="InterPro"/>
</dbReference>
<protein>
    <recommendedName>
        <fullName evidence="3">Aldehyde dehydrogenase</fullName>
    </recommendedName>
</protein>
<accession>A0A0G1GVP4</accession>